<evidence type="ECO:0000313" key="4">
    <source>
        <dbReference type="EMBL" id="MDF3844298.1"/>
    </source>
</evidence>
<accession>A0A127MM81</accession>
<reference evidence="3 5" key="1">
    <citation type="submission" date="2016-05" db="EMBL/GenBank/DDBJ databases">
        <title>Genome Sequence of Pseudomonas citronellolis Strain SJTE-3, an Estrogens and Persistent Organic Pollutants degradation strain.</title>
        <authorList>
            <person name="Liang R."/>
        </authorList>
    </citation>
    <scope>NUCLEOTIDE SEQUENCE [LARGE SCALE GENOMIC DNA]</scope>
    <source>
        <strain evidence="3 5">SJTE-3</strain>
    </source>
</reference>
<dbReference type="EMBL" id="CP015878">
    <property type="protein sequence ID" value="ANI13227.1"/>
    <property type="molecule type" value="Genomic_DNA"/>
</dbReference>
<dbReference type="GeneID" id="72994065"/>
<dbReference type="PANTHER" id="PTHR38036">
    <property type="entry name" value="UPF0250 PROTEIN YBED"/>
    <property type="match status" value="1"/>
</dbReference>
<dbReference type="Pfam" id="PF04359">
    <property type="entry name" value="DUF493"/>
    <property type="match status" value="1"/>
</dbReference>
<gene>
    <name evidence="3" type="ORF">A9C11_04190</name>
    <name evidence="4" type="ORF">P3W55_21515</name>
</gene>
<dbReference type="GO" id="GO:0005829">
    <property type="term" value="C:cytosol"/>
    <property type="evidence" value="ECO:0007669"/>
    <property type="project" value="TreeGrafter"/>
</dbReference>
<dbReference type="Proteomes" id="UP001220662">
    <property type="component" value="Unassembled WGS sequence"/>
</dbReference>
<dbReference type="RefSeq" id="WP_009617299.1">
    <property type="nucleotide sequence ID" value="NZ_BDGS01000001.1"/>
</dbReference>
<dbReference type="SUPFAM" id="SSF117991">
    <property type="entry name" value="YbeD/HP0495-like"/>
    <property type="match status" value="1"/>
</dbReference>
<dbReference type="NCBIfam" id="NF001486">
    <property type="entry name" value="PRK00341.1"/>
    <property type="match status" value="1"/>
</dbReference>
<protein>
    <recommendedName>
        <fullName evidence="2">UPF0250 protein A9C11_04190</fullName>
    </recommendedName>
</protein>
<dbReference type="InterPro" id="IPR007454">
    <property type="entry name" value="UPF0250_YbeD-like"/>
</dbReference>
<proteinExistence type="inferred from homology"/>
<dbReference type="STRING" id="53408.A9C11_04190"/>
<evidence type="ECO:0000313" key="3">
    <source>
        <dbReference type="EMBL" id="ANI13227.1"/>
    </source>
</evidence>
<dbReference type="KEGG" id="pcq:PcP3B5_08880"/>
<dbReference type="AlphaFoldDB" id="A0A127MM81"/>
<dbReference type="InterPro" id="IPR027471">
    <property type="entry name" value="YbeD-like_sf"/>
</dbReference>
<evidence type="ECO:0000256" key="2">
    <source>
        <dbReference type="HAMAP-Rule" id="MF_00659"/>
    </source>
</evidence>
<dbReference type="EMBL" id="JARJLR010000349">
    <property type="protein sequence ID" value="MDF3844298.1"/>
    <property type="molecule type" value="Genomic_DNA"/>
</dbReference>
<dbReference type="HAMAP" id="MF_00659">
    <property type="entry name" value="UPF0250"/>
    <property type="match status" value="1"/>
</dbReference>
<dbReference type="Proteomes" id="UP000077748">
    <property type="component" value="Chromosome"/>
</dbReference>
<name>A0A127MM81_9PSED</name>
<dbReference type="PANTHER" id="PTHR38036:SF1">
    <property type="entry name" value="UPF0250 PROTEIN YBED"/>
    <property type="match status" value="1"/>
</dbReference>
<comment type="similarity">
    <text evidence="1 2">Belongs to the UPF0250 family.</text>
</comment>
<dbReference type="Gene3D" id="3.30.70.260">
    <property type="match status" value="1"/>
</dbReference>
<evidence type="ECO:0000256" key="1">
    <source>
        <dbReference type="ARBA" id="ARBA00008460"/>
    </source>
</evidence>
<organism evidence="3 5">
    <name type="scientific">Pseudomonas citronellolis</name>
    <dbReference type="NCBI Taxonomy" id="53408"/>
    <lineage>
        <taxon>Bacteria</taxon>
        <taxon>Pseudomonadati</taxon>
        <taxon>Pseudomonadota</taxon>
        <taxon>Gammaproteobacteria</taxon>
        <taxon>Pseudomonadales</taxon>
        <taxon>Pseudomonadaceae</taxon>
        <taxon>Pseudomonas</taxon>
    </lineage>
</organism>
<sequence>MTETTDTSTPPAPKIEFPCERYPIKVIGDAGDGFADLVVEIIQRHAPDLDVTTLVSRDSRNGRFLSVQVLITATGVDQLQNIHSDLRASGRVHMVL</sequence>
<evidence type="ECO:0000313" key="5">
    <source>
        <dbReference type="Proteomes" id="UP000077748"/>
    </source>
</evidence>
<reference evidence="4" key="2">
    <citation type="submission" date="2023-03" db="EMBL/GenBank/DDBJ databases">
        <title>Draft assemblies of triclosan tolerant bacteria isolated from returned activated sludge.</title>
        <authorList>
            <person name="Van Hamelsveld S."/>
        </authorList>
    </citation>
    <scope>NUCLEOTIDE SEQUENCE</scope>
    <source>
        <strain evidence="4">GW210015_S63</strain>
    </source>
</reference>